<sequence length="175" mass="19152">MWLSQNGRWRRICSYSAPAEPEKADATGPQPHGADTNREQELTAPNNQQWHSTSFGNQSFQEESTSSFLTNINLTKSMLHDLSAFESSIPGSPLADEDEPPNKILPTMVPDMIIPGDDVLKSNTQSPRSSPFAQEPAPPLPPTLSDSRETAPSSAKVSSHKTAINNYTTSSYSRH</sequence>
<proteinExistence type="predicted"/>
<feature type="region of interest" description="Disordered" evidence="1">
    <location>
        <begin position="14"/>
        <end position="62"/>
    </location>
</feature>
<reference evidence="2 3" key="1">
    <citation type="journal article" date="2015" name="Genome Biol. Evol.">
        <title>Comparative Genomics of a Bacterivorous Green Alga Reveals Evolutionary Causalities and Consequences of Phago-Mixotrophic Mode of Nutrition.</title>
        <authorList>
            <person name="Burns J.A."/>
            <person name="Paasch A."/>
            <person name="Narechania A."/>
            <person name="Kim E."/>
        </authorList>
    </citation>
    <scope>NUCLEOTIDE SEQUENCE [LARGE SCALE GENOMIC DNA]</scope>
    <source>
        <strain evidence="2 3">PLY_AMNH</strain>
    </source>
</reference>
<gene>
    <name evidence="2" type="ORF">CYMTET_28888</name>
</gene>
<protein>
    <submittedName>
        <fullName evidence="2">Uncharacterized protein</fullName>
    </submittedName>
</protein>
<keyword evidence="3" id="KW-1185">Reference proteome</keyword>
<feature type="region of interest" description="Disordered" evidence="1">
    <location>
        <begin position="86"/>
        <end position="175"/>
    </location>
</feature>
<evidence type="ECO:0000313" key="2">
    <source>
        <dbReference type="EMBL" id="KAK3262245.1"/>
    </source>
</evidence>
<name>A0AAE0FMM4_9CHLO</name>
<dbReference type="AlphaFoldDB" id="A0AAE0FMM4"/>
<feature type="compositionally biased region" description="Polar residues" evidence="1">
    <location>
        <begin position="150"/>
        <end position="175"/>
    </location>
</feature>
<organism evidence="2 3">
    <name type="scientific">Cymbomonas tetramitiformis</name>
    <dbReference type="NCBI Taxonomy" id="36881"/>
    <lineage>
        <taxon>Eukaryota</taxon>
        <taxon>Viridiplantae</taxon>
        <taxon>Chlorophyta</taxon>
        <taxon>Pyramimonadophyceae</taxon>
        <taxon>Pyramimonadales</taxon>
        <taxon>Pyramimonadaceae</taxon>
        <taxon>Cymbomonas</taxon>
    </lineage>
</organism>
<accession>A0AAE0FMM4</accession>
<evidence type="ECO:0000313" key="3">
    <source>
        <dbReference type="Proteomes" id="UP001190700"/>
    </source>
</evidence>
<dbReference type="Proteomes" id="UP001190700">
    <property type="component" value="Unassembled WGS sequence"/>
</dbReference>
<feature type="compositionally biased region" description="Polar residues" evidence="1">
    <location>
        <begin position="43"/>
        <end position="62"/>
    </location>
</feature>
<evidence type="ECO:0000256" key="1">
    <source>
        <dbReference type="SAM" id="MobiDB-lite"/>
    </source>
</evidence>
<dbReference type="EMBL" id="LGRX02016359">
    <property type="protein sequence ID" value="KAK3262245.1"/>
    <property type="molecule type" value="Genomic_DNA"/>
</dbReference>
<comment type="caution">
    <text evidence="2">The sequence shown here is derived from an EMBL/GenBank/DDBJ whole genome shotgun (WGS) entry which is preliminary data.</text>
</comment>